<protein>
    <submittedName>
        <fullName evidence="1">Uncharacterized protein</fullName>
    </submittedName>
</protein>
<evidence type="ECO:0000313" key="1">
    <source>
        <dbReference type="EMBL" id="CAE4605385.1"/>
    </source>
</evidence>
<reference evidence="1" key="1">
    <citation type="submission" date="2021-01" db="EMBL/GenBank/DDBJ databases">
        <authorList>
            <person name="Corre E."/>
            <person name="Pelletier E."/>
            <person name="Niang G."/>
            <person name="Scheremetjew M."/>
            <person name="Finn R."/>
            <person name="Kale V."/>
            <person name="Holt S."/>
            <person name="Cochrane G."/>
            <person name="Meng A."/>
            <person name="Brown T."/>
            <person name="Cohen L."/>
        </authorList>
    </citation>
    <scope>NUCLEOTIDE SEQUENCE</scope>
    <source>
        <strain evidence="1">GSO104</strain>
    </source>
</reference>
<accession>A0A7S4VDX3</accession>
<sequence length="131" mass="14825">MNSLRPVLKYCCWPLLLCICDMQCIYCILWLKKELIMSWGVDGRLCLWDSHSFGQIHSPMAILVDRSDYPIFAVDKLEIVRKSKANGNVGANENGYDISCIAVAGGRDGGFLGIPVYLYDVKRHKRAQINK</sequence>
<dbReference type="InterPro" id="IPR036322">
    <property type="entry name" value="WD40_repeat_dom_sf"/>
</dbReference>
<dbReference type="AlphaFoldDB" id="A0A7S4VDX3"/>
<name>A0A7S4VDX3_9STRA</name>
<dbReference type="SUPFAM" id="SSF50978">
    <property type="entry name" value="WD40 repeat-like"/>
    <property type="match status" value="1"/>
</dbReference>
<gene>
    <name evidence="1" type="ORF">DBRI00130_LOCUS13956</name>
</gene>
<organism evidence="1">
    <name type="scientific">Ditylum brightwellii</name>
    <dbReference type="NCBI Taxonomy" id="49249"/>
    <lineage>
        <taxon>Eukaryota</taxon>
        <taxon>Sar</taxon>
        <taxon>Stramenopiles</taxon>
        <taxon>Ochrophyta</taxon>
        <taxon>Bacillariophyta</taxon>
        <taxon>Mediophyceae</taxon>
        <taxon>Lithodesmiophycidae</taxon>
        <taxon>Lithodesmiales</taxon>
        <taxon>Lithodesmiaceae</taxon>
        <taxon>Ditylum</taxon>
    </lineage>
</organism>
<dbReference type="EMBL" id="HBNS01017464">
    <property type="protein sequence ID" value="CAE4605385.1"/>
    <property type="molecule type" value="Transcribed_RNA"/>
</dbReference>
<proteinExistence type="predicted"/>